<proteinExistence type="predicted"/>
<dbReference type="Proteomes" id="UP001642540">
    <property type="component" value="Unassembled WGS sequence"/>
</dbReference>
<feature type="compositionally biased region" description="Polar residues" evidence="1">
    <location>
        <begin position="161"/>
        <end position="172"/>
    </location>
</feature>
<accession>A0ABP1RQQ2</accession>
<feature type="compositionally biased region" description="Basic and acidic residues" evidence="1">
    <location>
        <begin position="125"/>
        <end position="135"/>
    </location>
</feature>
<gene>
    <name evidence="2" type="ORF">ODALV1_LOCUS24981</name>
</gene>
<name>A0ABP1RQQ2_9HEXA</name>
<feature type="region of interest" description="Disordered" evidence="1">
    <location>
        <begin position="125"/>
        <end position="172"/>
    </location>
</feature>
<comment type="caution">
    <text evidence="2">The sequence shown here is derived from an EMBL/GenBank/DDBJ whole genome shotgun (WGS) entry which is preliminary data.</text>
</comment>
<reference evidence="2 3" key="1">
    <citation type="submission" date="2024-08" db="EMBL/GenBank/DDBJ databases">
        <authorList>
            <person name="Cucini C."/>
            <person name="Frati F."/>
        </authorList>
    </citation>
    <scope>NUCLEOTIDE SEQUENCE [LARGE SCALE GENOMIC DNA]</scope>
</reference>
<dbReference type="EMBL" id="CAXLJM020000097">
    <property type="protein sequence ID" value="CAL8133247.1"/>
    <property type="molecule type" value="Genomic_DNA"/>
</dbReference>
<feature type="compositionally biased region" description="Polar residues" evidence="1">
    <location>
        <begin position="136"/>
        <end position="152"/>
    </location>
</feature>
<sequence>MVDTVCMDISEYSCMSTYTKSELPAWRMPISTSFSSSLRERNSPRKTIPYSQKCQVDRHISTSSEEIAENEDQLIQILLRCIVCDRTFSPEALEQKRKKGTLLEDFIPPTTFDALTDNRFVVSRDSRNQFERNEPTTKSTLMTPPSIPSSTDYPYDDASEFGSNNSKENNSLDLPRYAKPIAPTDICPYCNSTFGIKSFDRQRRRYEIQPTPKEKKEAWDMQELRTKYRPMKSSSSCSSLRALSPAKDFASLAKKLFGGLRRTEGSSNLYFNQVKNDLKKSNESISASCYGDYPR</sequence>
<protein>
    <submittedName>
        <fullName evidence="2">Uncharacterized protein</fullName>
    </submittedName>
</protein>
<evidence type="ECO:0000313" key="2">
    <source>
        <dbReference type="EMBL" id="CAL8133247.1"/>
    </source>
</evidence>
<evidence type="ECO:0000256" key="1">
    <source>
        <dbReference type="SAM" id="MobiDB-lite"/>
    </source>
</evidence>
<keyword evidence="3" id="KW-1185">Reference proteome</keyword>
<organism evidence="2 3">
    <name type="scientific">Orchesella dallaii</name>
    <dbReference type="NCBI Taxonomy" id="48710"/>
    <lineage>
        <taxon>Eukaryota</taxon>
        <taxon>Metazoa</taxon>
        <taxon>Ecdysozoa</taxon>
        <taxon>Arthropoda</taxon>
        <taxon>Hexapoda</taxon>
        <taxon>Collembola</taxon>
        <taxon>Entomobryomorpha</taxon>
        <taxon>Entomobryoidea</taxon>
        <taxon>Orchesellidae</taxon>
        <taxon>Orchesellinae</taxon>
        <taxon>Orchesella</taxon>
    </lineage>
</organism>
<evidence type="ECO:0000313" key="3">
    <source>
        <dbReference type="Proteomes" id="UP001642540"/>
    </source>
</evidence>